<dbReference type="EMBL" id="JAHEAC010000031">
    <property type="protein sequence ID" value="MBX8643973.1"/>
    <property type="molecule type" value="Genomic_DNA"/>
</dbReference>
<reference evidence="11" key="1">
    <citation type="submission" date="2021-04" db="EMBL/GenBank/DDBJ databases">
        <title>Genomic insights into ecological role and evolution of a novel Thermoplasmata order Candidatus Sysuiplasmatales.</title>
        <authorList>
            <person name="Yuan Y."/>
        </authorList>
    </citation>
    <scope>NUCLEOTIDE SEQUENCE</scope>
    <source>
        <strain evidence="12">TUT19-bin139</strain>
        <strain evidence="11">YP2-bin.285</strain>
    </source>
</reference>
<dbReference type="GO" id="GO:0006412">
    <property type="term" value="P:translation"/>
    <property type="evidence" value="ECO:0007669"/>
    <property type="project" value="UniProtKB-UniRule"/>
</dbReference>
<dbReference type="Gene3D" id="3.30.1330.30">
    <property type="match status" value="1"/>
</dbReference>
<evidence type="ECO:0000256" key="9">
    <source>
        <dbReference type="HAMAP-Rule" id="MF_00326"/>
    </source>
</evidence>
<evidence type="ECO:0000256" key="8">
    <source>
        <dbReference type="ARBA" id="ARBA00023274"/>
    </source>
</evidence>
<dbReference type="Proteomes" id="UP000750197">
    <property type="component" value="Unassembled WGS sequence"/>
</dbReference>
<dbReference type="InterPro" id="IPR029064">
    <property type="entry name" value="Ribosomal_eL30-like_sf"/>
</dbReference>
<keyword evidence="6 9" id="KW-0694">RNA-binding</keyword>
<dbReference type="GO" id="GO:0019843">
    <property type="term" value="F:rRNA binding"/>
    <property type="evidence" value="ECO:0007669"/>
    <property type="project" value="UniProtKB-KW"/>
</dbReference>
<dbReference type="PRINTS" id="PR00881">
    <property type="entry name" value="L7ARS6FAMILY"/>
</dbReference>
<dbReference type="SUPFAM" id="SSF55315">
    <property type="entry name" value="L30e-like"/>
    <property type="match status" value="1"/>
</dbReference>
<evidence type="ECO:0000313" key="12">
    <source>
        <dbReference type="EMBL" id="MBX8643973.1"/>
    </source>
</evidence>
<dbReference type="PROSITE" id="PS01082">
    <property type="entry name" value="RIBOSOMAL_L7AE"/>
    <property type="match status" value="1"/>
</dbReference>
<dbReference type="NCBIfam" id="TIGR03677">
    <property type="entry name" value="eL8_ribo"/>
    <property type="match status" value="1"/>
</dbReference>
<dbReference type="GO" id="GO:0001682">
    <property type="term" value="P:tRNA 5'-leader removal"/>
    <property type="evidence" value="ECO:0007669"/>
    <property type="project" value="UniProtKB-UniRule"/>
</dbReference>
<keyword evidence="3 9" id="KW-0963">Cytoplasm</keyword>
<dbReference type="GO" id="GO:0004526">
    <property type="term" value="F:ribonuclease P activity"/>
    <property type="evidence" value="ECO:0007669"/>
    <property type="project" value="UniProtKB-UniRule"/>
</dbReference>
<proteinExistence type="inferred from homology"/>
<evidence type="ECO:0000256" key="5">
    <source>
        <dbReference type="ARBA" id="ARBA00022730"/>
    </source>
</evidence>
<sequence length="123" mass="13446">MAKPAYVRFEVPAELSEKIYQIVELAKDGGKLRKGTNEVTKVIERGESSLIVMAEDVDPPEILAHLPLLCEEKNIPYAYVPKKAELGTAAGLDKPTASVAIIDAGKGKQMIEAVTEELKKLRK</sequence>
<comment type="similarity">
    <text evidence="2 9">Belongs to the eukaryotic ribosomal protein eL8 family.</text>
</comment>
<evidence type="ECO:0000313" key="11">
    <source>
        <dbReference type="EMBL" id="MBX8631607.1"/>
    </source>
</evidence>
<comment type="subunit">
    <text evidence="9">Part of the 50S ribosomal subunit. Probably part of the RNase P complex.</text>
</comment>
<organism evidence="11 13">
    <name type="scientific">Candidatus Sysuiplasma superficiale</name>
    <dbReference type="NCBI Taxonomy" id="2823368"/>
    <lineage>
        <taxon>Archaea</taxon>
        <taxon>Methanobacteriati</taxon>
        <taxon>Thermoplasmatota</taxon>
        <taxon>Thermoplasmata</taxon>
        <taxon>Candidatus Sysuiplasmatales</taxon>
        <taxon>Candidatus Sysuiplasmataceae</taxon>
        <taxon>Candidatus Sysuiplasma</taxon>
    </lineage>
</organism>
<dbReference type="GO" id="GO:0005840">
    <property type="term" value="C:ribosome"/>
    <property type="evidence" value="ECO:0007669"/>
    <property type="project" value="UniProtKB-KW"/>
</dbReference>
<evidence type="ECO:0000256" key="1">
    <source>
        <dbReference type="ARBA" id="ARBA00004496"/>
    </source>
</evidence>
<dbReference type="EMBL" id="JAGVSJ010000006">
    <property type="protein sequence ID" value="MBX8631607.1"/>
    <property type="molecule type" value="Genomic_DNA"/>
</dbReference>
<protein>
    <recommendedName>
        <fullName evidence="9">Large ribosomal subunit protein eL8</fullName>
    </recommendedName>
</protein>
<dbReference type="Pfam" id="PF01248">
    <property type="entry name" value="Ribosomal_L7Ae"/>
    <property type="match status" value="1"/>
</dbReference>
<evidence type="ECO:0000256" key="2">
    <source>
        <dbReference type="ARBA" id="ARBA00007337"/>
    </source>
</evidence>
<dbReference type="GO" id="GO:0042254">
    <property type="term" value="P:ribosome biogenesis"/>
    <property type="evidence" value="ECO:0007669"/>
    <property type="project" value="InterPro"/>
</dbReference>
<evidence type="ECO:0000256" key="4">
    <source>
        <dbReference type="ARBA" id="ARBA00022694"/>
    </source>
</evidence>
<dbReference type="InterPro" id="IPR004038">
    <property type="entry name" value="Ribosomal_eL8/eL30/eS12/Gad45"/>
</dbReference>
<feature type="domain" description="Ribosomal protein eL8/eL30/eS12/Gadd45" evidence="10">
    <location>
        <begin position="18"/>
        <end position="109"/>
    </location>
</feature>
<dbReference type="InterPro" id="IPR004037">
    <property type="entry name" value="Ribosomal_eL8-like_CS"/>
</dbReference>
<comment type="caution">
    <text evidence="11">The sequence shown here is derived from an EMBL/GenBank/DDBJ whole genome shotgun (WGS) entry which is preliminary data.</text>
</comment>
<dbReference type="GO" id="GO:0003735">
    <property type="term" value="F:structural constituent of ribosome"/>
    <property type="evidence" value="ECO:0007669"/>
    <property type="project" value="InterPro"/>
</dbReference>
<evidence type="ECO:0000313" key="13">
    <source>
        <dbReference type="Proteomes" id="UP000716004"/>
    </source>
</evidence>
<evidence type="ECO:0000256" key="3">
    <source>
        <dbReference type="ARBA" id="ARBA00022490"/>
    </source>
</evidence>
<dbReference type="AlphaFoldDB" id="A0A8J7YIZ7"/>
<dbReference type="PANTHER" id="PTHR23105">
    <property type="entry name" value="RIBOSOMAL PROTEIN L7AE FAMILY MEMBER"/>
    <property type="match status" value="1"/>
</dbReference>
<dbReference type="GO" id="GO:1990904">
    <property type="term" value="C:ribonucleoprotein complex"/>
    <property type="evidence" value="ECO:0007669"/>
    <property type="project" value="UniProtKB-KW"/>
</dbReference>
<keyword evidence="7 9" id="KW-0689">Ribosomal protein</keyword>
<evidence type="ECO:0000256" key="6">
    <source>
        <dbReference type="ARBA" id="ARBA00022884"/>
    </source>
</evidence>
<dbReference type="GO" id="GO:0005737">
    <property type="term" value="C:cytoplasm"/>
    <property type="evidence" value="ECO:0007669"/>
    <property type="project" value="UniProtKB-SubCell"/>
</dbReference>
<accession>A0A8J7YIZ7</accession>
<keyword evidence="8 9" id="KW-0687">Ribonucleoprotein</keyword>
<dbReference type="FunFam" id="3.30.1330.30:FF:000020">
    <property type="entry name" value="50S ribosomal protein L7Ae"/>
    <property type="match status" value="1"/>
</dbReference>
<gene>
    <name evidence="9 11" type="primary">rpl7ae</name>
    <name evidence="11" type="ORF">J9259_03675</name>
    <name evidence="12" type="ORF">KIY12_04530</name>
</gene>
<keyword evidence="5 9" id="KW-0699">rRNA-binding</keyword>
<evidence type="ECO:0000259" key="10">
    <source>
        <dbReference type="Pfam" id="PF01248"/>
    </source>
</evidence>
<dbReference type="InterPro" id="IPR022481">
    <property type="entry name" value="Ribosomal_eL8_arc"/>
</dbReference>
<dbReference type="PRINTS" id="PR00884">
    <property type="entry name" value="RIBOSOMALHS6"/>
</dbReference>
<dbReference type="Proteomes" id="UP000716004">
    <property type="component" value="Unassembled WGS sequence"/>
</dbReference>
<dbReference type="HAMAP" id="MF_00326">
    <property type="entry name" value="Ribosomal_eL8"/>
    <property type="match status" value="1"/>
</dbReference>
<keyword evidence="4 9" id="KW-0819">tRNA processing</keyword>
<evidence type="ECO:0000256" key="7">
    <source>
        <dbReference type="ARBA" id="ARBA00022980"/>
    </source>
</evidence>
<comment type="function">
    <text evidence="9">Multifunctional RNA-binding protein that recognizes the K-turn motif in ribosomal RNA, the RNA component of RNase P, box H/ACA, box C/D and box C'/D' sRNAs.</text>
</comment>
<comment type="subcellular location">
    <subcellularLocation>
        <location evidence="1 9">Cytoplasm</location>
    </subcellularLocation>
</comment>
<dbReference type="InterPro" id="IPR018492">
    <property type="entry name" value="Ribosomal_eL8/Nhp2"/>
</dbReference>
<dbReference type="InterPro" id="IPR050257">
    <property type="entry name" value="eL8/uL1-like"/>
</dbReference>
<name>A0A8J7YIZ7_9ARCH</name>